<feature type="region of interest" description="Disordered" evidence="6">
    <location>
        <begin position="365"/>
        <end position="387"/>
    </location>
</feature>
<evidence type="ECO:0000256" key="1">
    <source>
        <dbReference type="ARBA" id="ARBA00004141"/>
    </source>
</evidence>
<keyword evidence="3 7" id="KW-1133">Transmembrane helix</keyword>
<feature type="compositionally biased region" description="Low complexity" evidence="6">
    <location>
        <begin position="464"/>
        <end position="475"/>
    </location>
</feature>
<feature type="compositionally biased region" description="Polar residues" evidence="6">
    <location>
        <begin position="314"/>
        <end position="327"/>
    </location>
</feature>
<feature type="region of interest" description="Disordered" evidence="6">
    <location>
        <begin position="404"/>
        <end position="513"/>
    </location>
</feature>
<evidence type="ECO:0000256" key="3">
    <source>
        <dbReference type="ARBA" id="ARBA00022989"/>
    </source>
</evidence>
<gene>
    <name evidence="9" type="ORF">P154DRAFT_541304</name>
</gene>
<feature type="transmembrane region" description="Helical" evidence="7">
    <location>
        <begin position="210"/>
        <end position="230"/>
    </location>
</feature>
<feature type="transmembrane region" description="Helical" evidence="7">
    <location>
        <begin position="179"/>
        <end position="198"/>
    </location>
</feature>
<evidence type="ECO:0000256" key="5">
    <source>
        <dbReference type="ARBA" id="ARBA00038359"/>
    </source>
</evidence>
<comment type="subcellular location">
    <subcellularLocation>
        <location evidence="1">Membrane</location>
        <topology evidence="1">Multi-pass membrane protein</topology>
    </subcellularLocation>
</comment>
<evidence type="ECO:0000259" key="8">
    <source>
        <dbReference type="Pfam" id="PF20684"/>
    </source>
</evidence>
<dbReference type="OrthoDB" id="3903189at2759"/>
<feature type="compositionally biased region" description="Pro residues" evidence="6">
    <location>
        <begin position="415"/>
        <end position="424"/>
    </location>
</feature>
<dbReference type="EMBL" id="ML977556">
    <property type="protein sequence ID" value="KAF2008046.1"/>
    <property type="molecule type" value="Genomic_DNA"/>
</dbReference>
<feature type="compositionally biased region" description="Basic and acidic residues" evidence="6">
    <location>
        <begin position="377"/>
        <end position="387"/>
    </location>
</feature>
<dbReference type="GO" id="GO:0016020">
    <property type="term" value="C:membrane"/>
    <property type="evidence" value="ECO:0007669"/>
    <property type="project" value="UniProtKB-SubCell"/>
</dbReference>
<evidence type="ECO:0000313" key="9">
    <source>
        <dbReference type="EMBL" id="KAF2008046.1"/>
    </source>
</evidence>
<dbReference type="PANTHER" id="PTHR33048">
    <property type="entry name" value="PTH11-LIKE INTEGRAL MEMBRANE PROTEIN (AFU_ORTHOLOGUE AFUA_5G11245)"/>
    <property type="match status" value="1"/>
</dbReference>
<name>A0A6A5X579_9PLEO</name>
<dbReference type="InterPro" id="IPR049326">
    <property type="entry name" value="Rhodopsin_dom_fungi"/>
</dbReference>
<dbReference type="Proteomes" id="UP000799779">
    <property type="component" value="Unassembled WGS sequence"/>
</dbReference>
<proteinExistence type="inferred from homology"/>
<feature type="region of interest" description="Disordered" evidence="6">
    <location>
        <begin position="278"/>
        <end position="328"/>
    </location>
</feature>
<dbReference type="InterPro" id="IPR052337">
    <property type="entry name" value="SAT4-like"/>
</dbReference>
<feature type="transmembrane region" description="Helical" evidence="7">
    <location>
        <begin position="40"/>
        <end position="59"/>
    </location>
</feature>
<dbReference type="PANTHER" id="PTHR33048:SF149">
    <property type="entry name" value="UBID FAMILY DECARBOXYLASE"/>
    <property type="match status" value="1"/>
</dbReference>
<feature type="compositionally biased region" description="Basic residues" evidence="6">
    <location>
        <begin position="503"/>
        <end position="513"/>
    </location>
</feature>
<dbReference type="AlphaFoldDB" id="A0A6A5X579"/>
<evidence type="ECO:0000256" key="2">
    <source>
        <dbReference type="ARBA" id="ARBA00022692"/>
    </source>
</evidence>
<evidence type="ECO:0000256" key="4">
    <source>
        <dbReference type="ARBA" id="ARBA00023136"/>
    </source>
</evidence>
<keyword evidence="10" id="KW-1185">Reference proteome</keyword>
<feature type="domain" description="Rhodopsin" evidence="8">
    <location>
        <begin position="21"/>
        <end position="266"/>
    </location>
</feature>
<feature type="transmembrane region" description="Helical" evidence="7">
    <location>
        <begin position="127"/>
        <end position="150"/>
    </location>
</feature>
<dbReference type="Pfam" id="PF20684">
    <property type="entry name" value="Fung_rhodopsin"/>
    <property type="match status" value="1"/>
</dbReference>
<keyword evidence="4 7" id="KW-0472">Membrane</keyword>
<keyword evidence="2 7" id="KW-0812">Transmembrane</keyword>
<comment type="similarity">
    <text evidence="5">Belongs to the SAT4 family.</text>
</comment>
<sequence>MRFGIESWIWYTFAVGIIVARLTSRTLLFGSPKGLQYDDWIMGIFVVACYTVLIVMSNIEAEAQSNLLPPGFDISTLTLEDIADREYGSKIVIVVEQMQIVVIWACKACLLILYHRLTRMVAPKSNVAIKLLAAYVALGFVVMEILYFAAWCRPFPQYWAVPTKSSQCNALINHRITNAVFNLSSDLIMLCIALPMFLRSLLPWKRKLILCCIFSLGIFVIMASVLNKYYSFTAPYESTWISWYARESSTAILVANLPFTWTLLRKLFKLGAFDEHHPPPPTYHSSRTAGGRRTQRVHHGSGGGSHPSEKPANDSVSHTKSQASAHSMSLIGSLGKPRILHGQKVSDKSQDSGNALLDEENIQQKDFGAISPPPDVHTTDHPKHHESEDLDIDLERALNSISPMPTHLTHLTGPATPPQRPRPMSPASSRTSTRLSFHEAVQQYPDGTGGFVTSPRRAHLLPTSRSGSRASSIASTDRRPMSPETVGGGERKVAAGGGGRSARDRRARARLSR</sequence>
<organism evidence="9 10">
    <name type="scientific">Amniculicola lignicola CBS 123094</name>
    <dbReference type="NCBI Taxonomy" id="1392246"/>
    <lineage>
        <taxon>Eukaryota</taxon>
        <taxon>Fungi</taxon>
        <taxon>Dikarya</taxon>
        <taxon>Ascomycota</taxon>
        <taxon>Pezizomycotina</taxon>
        <taxon>Dothideomycetes</taxon>
        <taxon>Pleosporomycetidae</taxon>
        <taxon>Pleosporales</taxon>
        <taxon>Amniculicolaceae</taxon>
        <taxon>Amniculicola</taxon>
    </lineage>
</organism>
<evidence type="ECO:0000256" key="7">
    <source>
        <dbReference type="SAM" id="Phobius"/>
    </source>
</evidence>
<accession>A0A6A5X579</accession>
<protein>
    <recommendedName>
        <fullName evidence="8">Rhodopsin domain-containing protein</fullName>
    </recommendedName>
</protein>
<reference evidence="9" key="1">
    <citation type="journal article" date="2020" name="Stud. Mycol.">
        <title>101 Dothideomycetes genomes: a test case for predicting lifestyles and emergence of pathogens.</title>
        <authorList>
            <person name="Haridas S."/>
            <person name="Albert R."/>
            <person name="Binder M."/>
            <person name="Bloem J."/>
            <person name="Labutti K."/>
            <person name="Salamov A."/>
            <person name="Andreopoulos B."/>
            <person name="Baker S."/>
            <person name="Barry K."/>
            <person name="Bills G."/>
            <person name="Bluhm B."/>
            <person name="Cannon C."/>
            <person name="Castanera R."/>
            <person name="Culley D."/>
            <person name="Daum C."/>
            <person name="Ezra D."/>
            <person name="Gonzalez J."/>
            <person name="Henrissat B."/>
            <person name="Kuo A."/>
            <person name="Liang C."/>
            <person name="Lipzen A."/>
            <person name="Lutzoni F."/>
            <person name="Magnuson J."/>
            <person name="Mondo S."/>
            <person name="Nolan M."/>
            <person name="Ohm R."/>
            <person name="Pangilinan J."/>
            <person name="Park H.-J."/>
            <person name="Ramirez L."/>
            <person name="Alfaro M."/>
            <person name="Sun H."/>
            <person name="Tritt A."/>
            <person name="Yoshinaga Y."/>
            <person name="Zwiers L.-H."/>
            <person name="Turgeon B."/>
            <person name="Goodwin S."/>
            <person name="Spatafora J."/>
            <person name="Crous P."/>
            <person name="Grigoriev I."/>
        </authorList>
    </citation>
    <scope>NUCLEOTIDE SEQUENCE</scope>
    <source>
        <strain evidence="9">CBS 123094</strain>
    </source>
</reference>
<evidence type="ECO:0000313" key="10">
    <source>
        <dbReference type="Proteomes" id="UP000799779"/>
    </source>
</evidence>
<feature type="transmembrane region" description="Helical" evidence="7">
    <location>
        <begin position="7"/>
        <end position="28"/>
    </location>
</feature>
<evidence type="ECO:0000256" key="6">
    <source>
        <dbReference type="SAM" id="MobiDB-lite"/>
    </source>
</evidence>
<feature type="compositionally biased region" description="Polar residues" evidence="6">
    <location>
        <begin position="426"/>
        <end position="435"/>
    </location>
</feature>